<comment type="caution">
    <text evidence="2">The sequence shown here is derived from an EMBL/GenBank/DDBJ whole genome shotgun (WGS) entry which is preliminary data.</text>
</comment>
<organism evidence="2 3">
    <name type="scientific">Mycoplasmopsis canis UFG4</name>
    <dbReference type="NCBI Taxonomy" id="1131455"/>
    <lineage>
        <taxon>Bacteria</taxon>
        <taxon>Bacillati</taxon>
        <taxon>Mycoplasmatota</taxon>
        <taxon>Mycoplasmoidales</taxon>
        <taxon>Metamycoplasmataceae</taxon>
        <taxon>Mycoplasmopsis</taxon>
    </lineage>
</organism>
<dbReference type="EMBL" id="AJFU01000004">
    <property type="protein sequence ID" value="EIE42129.1"/>
    <property type="molecule type" value="Genomic_DNA"/>
</dbReference>
<dbReference type="OrthoDB" id="9925215at2"/>
<feature type="transmembrane region" description="Helical" evidence="1">
    <location>
        <begin position="12"/>
        <end position="31"/>
    </location>
</feature>
<accession>I1A6K8</accession>
<keyword evidence="1" id="KW-1133">Transmembrane helix</keyword>
<dbReference type="AlphaFoldDB" id="I1A6K8"/>
<feature type="transmembrane region" description="Helical" evidence="1">
    <location>
        <begin position="59"/>
        <end position="79"/>
    </location>
</feature>
<reference evidence="2 3" key="1">
    <citation type="journal article" date="2012" name="J. Bacteriol.">
        <title>Genome annotation of five Mycoplasma canis strains.</title>
        <authorList>
            <person name="Brown D.R."/>
            <person name="May M."/>
            <person name="Michaels D.L."/>
            <person name="Barbet A.F."/>
        </authorList>
    </citation>
    <scope>NUCLEOTIDE SEQUENCE [LARGE SCALE GENOMIC DNA]</scope>
    <source>
        <strain evidence="2 3">UFG4</strain>
    </source>
</reference>
<evidence type="ECO:0000256" key="1">
    <source>
        <dbReference type="SAM" id="Phobius"/>
    </source>
</evidence>
<feature type="transmembrane region" description="Helical" evidence="1">
    <location>
        <begin position="142"/>
        <end position="166"/>
    </location>
</feature>
<keyword evidence="3" id="KW-1185">Reference proteome</keyword>
<evidence type="ECO:0000313" key="2">
    <source>
        <dbReference type="EMBL" id="EIE42129.1"/>
    </source>
</evidence>
<gene>
    <name evidence="2" type="ORF">MCANUFG4_00803</name>
</gene>
<dbReference type="Proteomes" id="UP000006229">
    <property type="component" value="Unassembled WGS sequence"/>
</dbReference>
<name>I1A6K8_9BACT</name>
<keyword evidence="1" id="KW-0812">Transmembrane</keyword>
<sequence length="183" mass="21742">MKKDYNKIFYITYLISFILLIFFIITFFPMYEAGLFESVVQDKPYGYYRPMWADFSLHHATNVLINVFIILFSFFYLLIAKKNSFLTSLFPIFRLKKIKADTKEFSRNKKIFLFIILLILFAFGVANFVISMANYFNKDYLYILLIMPISILTLVNMSIFFGNLFFNKNAKIQNMNNKINCVN</sequence>
<keyword evidence="1" id="KW-0472">Membrane</keyword>
<protein>
    <submittedName>
        <fullName evidence="2">Uncharacterized protein</fullName>
    </submittedName>
</protein>
<feature type="transmembrane region" description="Helical" evidence="1">
    <location>
        <begin position="111"/>
        <end position="136"/>
    </location>
</feature>
<evidence type="ECO:0000313" key="3">
    <source>
        <dbReference type="Proteomes" id="UP000006229"/>
    </source>
</evidence>
<proteinExistence type="predicted"/>
<dbReference type="PATRIC" id="fig|1131455.3.peg.165"/>